<dbReference type="AlphaFoldDB" id="A0AAD7V9S8"/>
<accession>A0AAD7V9S8</accession>
<dbReference type="Proteomes" id="UP001234581">
    <property type="component" value="Unassembled WGS sequence"/>
</dbReference>
<gene>
    <name evidence="2" type="ORF">O0I10_002366</name>
</gene>
<feature type="compositionally biased region" description="Basic residues" evidence="1">
    <location>
        <begin position="326"/>
        <end position="336"/>
    </location>
</feature>
<organism evidence="2 3">
    <name type="scientific">Lichtheimia ornata</name>
    <dbReference type="NCBI Taxonomy" id="688661"/>
    <lineage>
        <taxon>Eukaryota</taxon>
        <taxon>Fungi</taxon>
        <taxon>Fungi incertae sedis</taxon>
        <taxon>Mucoromycota</taxon>
        <taxon>Mucoromycotina</taxon>
        <taxon>Mucoromycetes</taxon>
        <taxon>Mucorales</taxon>
        <taxon>Lichtheimiaceae</taxon>
        <taxon>Lichtheimia</taxon>
    </lineage>
</organism>
<evidence type="ECO:0000256" key="1">
    <source>
        <dbReference type="SAM" id="MobiDB-lite"/>
    </source>
</evidence>
<dbReference type="RefSeq" id="XP_058346947.1">
    <property type="nucleotide sequence ID" value="XM_058482449.1"/>
</dbReference>
<name>A0AAD7V9S8_9FUNG</name>
<evidence type="ECO:0000313" key="3">
    <source>
        <dbReference type="Proteomes" id="UP001234581"/>
    </source>
</evidence>
<reference evidence="2 3" key="1">
    <citation type="submission" date="2023-03" db="EMBL/GenBank/DDBJ databases">
        <title>Genome sequence of Lichtheimia ornata CBS 291.66.</title>
        <authorList>
            <person name="Mohabir J.T."/>
            <person name="Shea T.P."/>
            <person name="Kurbessoian T."/>
            <person name="Berby B."/>
            <person name="Fontaine J."/>
            <person name="Livny J."/>
            <person name="Gnirke A."/>
            <person name="Stajich J.E."/>
            <person name="Cuomo C.A."/>
        </authorList>
    </citation>
    <scope>NUCLEOTIDE SEQUENCE [LARGE SCALE GENOMIC DNA]</scope>
    <source>
        <strain evidence="2">CBS 291.66</strain>
    </source>
</reference>
<proteinExistence type="predicted"/>
<feature type="region of interest" description="Disordered" evidence="1">
    <location>
        <begin position="325"/>
        <end position="372"/>
    </location>
</feature>
<dbReference type="GeneID" id="83209783"/>
<evidence type="ECO:0000313" key="2">
    <source>
        <dbReference type="EMBL" id="KAJ8662034.1"/>
    </source>
</evidence>
<sequence>MTIHLDESSFARQPYSSILITGFLESKDYRMQYDSSSQLSFVGTQHVGSKDHSPTSAITLYKHMQAINCWEYNAIDDSYYAPFCFRIPGHLPPTITANNVVIQYNVMATTAAAGMENNNNPHSVTSTTISTASTTTTMCHPVELIDTSLSVAEKSLLFLPRLYWGTSSSKRWRYEIEIPSMIPLTTFDKEESGTSNNSSIVNALVVRVQSCWNNEDKTQTKLEYGLIGCQIIESIGTEAKCSKPIKEGGSVAMVTTHVLPSPRQTWRSPCRLPLTSFPEPPSPTLSSDFVTIRHQLFLTLSFHDTHHQADRVELSVPITLLDTRRLMHQPQHKPRPTRLAIPVKPHASTTNSASSSSSDDGDSRDSGVWLTS</sequence>
<keyword evidence="3" id="KW-1185">Reference proteome</keyword>
<comment type="caution">
    <text evidence="2">The sequence shown here is derived from an EMBL/GenBank/DDBJ whole genome shotgun (WGS) entry which is preliminary data.</text>
</comment>
<protein>
    <submittedName>
        <fullName evidence="2">Uncharacterized protein</fullName>
    </submittedName>
</protein>
<feature type="compositionally biased region" description="Low complexity" evidence="1">
    <location>
        <begin position="347"/>
        <end position="358"/>
    </location>
</feature>
<dbReference type="EMBL" id="JARTCD010000006">
    <property type="protein sequence ID" value="KAJ8662034.1"/>
    <property type="molecule type" value="Genomic_DNA"/>
</dbReference>